<reference evidence="1 2" key="1">
    <citation type="journal article" date="2016" name="Genome Announc.">
        <title>Complete Genome Sequence of Methylobacterium populi P-1M, Isolated from Pink-Pigmented Household Biofilm.</title>
        <authorList>
            <person name="Morohoshi T."/>
            <person name="Ikeda T."/>
        </authorList>
    </citation>
    <scope>NUCLEOTIDE SEQUENCE [LARGE SCALE GENOMIC DNA]</scope>
    <source>
        <strain evidence="1 2">P-1M</strain>
    </source>
</reference>
<dbReference type="EMBL" id="AP014809">
    <property type="protein sequence ID" value="BAU93707.1"/>
    <property type="molecule type" value="Genomic_DNA"/>
</dbReference>
<organism evidence="1 2">
    <name type="scientific">Methylorubrum populi</name>
    <dbReference type="NCBI Taxonomy" id="223967"/>
    <lineage>
        <taxon>Bacteria</taxon>
        <taxon>Pseudomonadati</taxon>
        <taxon>Pseudomonadota</taxon>
        <taxon>Alphaproteobacteria</taxon>
        <taxon>Hyphomicrobiales</taxon>
        <taxon>Methylobacteriaceae</taxon>
        <taxon>Methylorubrum</taxon>
    </lineage>
</organism>
<proteinExistence type="predicted"/>
<keyword evidence="1" id="KW-0808">Transferase</keyword>
<dbReference type="AlphaFoldDB" id="A0A160PJF1"/>
<evidence type="ECO:0000313" key="2">
    <source>
        <dbReference type="Proteomes" id="UP000218288"/>
    </source>
</evidence>
<evidence type="ECO:0000313" key="1">
    <source>
        <dbReference type="EMBL" id="BAU93707.1"/>
    </source>
</evidence>
<dbReference type="Proteomes" id="UP000218288">
    <property type="component" value="Chromosome"/>
</dbReference>
<name>A0A160PJF1_9HYPH</name>
<protein>
    <submittedName>
        <fullName evidence="1">CobB/CobQ-like glutamine amidotransferase</fullName>
    </submittedName>
</protein>
<gene>
    <name evidence="1" type="ORF">MPPM_5102</name>
</gene>
<sequence length="87" mass="9077">MPSALRESMVLRATGRPSWIQLGSIGAERSSPEVTDGIIAVVDTASSLWGLAPGFAPVAFARIESTVVTGSQVDPGNMTNDDGREDC</sequence>
<keyword evidence="1" id="KW-0315">Glutamine amidotransferase</keyword>
<dbReference type="GO" id="GO:0016740">
    <property type="term" value="F:transferase activity"/>
    <property type="evidence" value="ECO:0007669"/>
    <property type="project" value="UniProtKB-KW"/>
</dbReference>
<accession>A0A160PJF1</accession>